<comment type="caution">
    <text evidence="1">The sequence shown here is derived from an EMBL/GenBank/DDBJ whole genome shotgun (WGS) entry which is preliminary data.</text>
</comment>
<name>A0A7U7GD78_9GAMM</name>
<evidence type="ECO:0000313" key="1">
    <source>
        <dbReference type="EMBL" id="CDH46253.1"/>
    </source>
</evidence>
<organism evidence="1 2">
    <name type="scientific">Candidatus Contendobacter odensis Run_B_J11</name>
    <dbReference type="NCBI Taxonomy" id="1400861"/>
    <lineage>
        <taxon>Bacteria</taxon>
        <taxon>Pseudomonadati</taxon>
        <taxon>Pseudomonadota</taxon>
        <taxon>Gammaproteobacteria</taxon>
        <taxon>Candidatus Competibacteraceae</taxon>
        <taxon>Candidatus Contendibacter</taxon>
    </lineage>
</organism>
<evidence type="ECO:0000313" key="2">
    <source>
        <dbReference type="Proteomes" id="UP000019184"/>
    </source>
</evidence>
<gene>
    <name evidence="1" type="ORF">BN874_400045</name>
</gene>
<dbReference type="RefSeq" id="WP_034434821.1">
    <property type="nucleotide sequence ID" value="NZ_CBTK010000255.1"/>
</dbReference>
<accession>A0A7U7GD78</accession>
<reference evidence="1 2" key="1">
    <citation type="journal article" date="2014" name="ISME J.">
        <title>Candidatus Competibacter-lineage genomes retrieved from metagenomes reveal functional metabolic diversity.</title>
        <authorList>
            <person name="McIlroy S.J."/>
            <person name="Albertsen M."/>
            <person name="Andresen E.K."/>
            <person name="Saunders A.M."/>
            <person name="Kristiansen R."/>
            <person name="Stokholm-Bjerregaard M."/>
            <person name="Nielsen K.L."/>
            <person name="Nielsen P.H."/>
        </authorList>
    </citation>
    <scope>NUCLEOTIDE SEQUENCE [LARGE SCALE GENOMIC DNA]</scope>
    <source>
        <strain evidence="1 2">Run_B_J11</strain>
    </source>
</reference>
<dbReference type="AlphaFoldDB" id="A0A7U7GD78"/>
<protein>
    <submittedName>
        <fullName evidence="1">Uncharacterized protein</fullName>
    </submittedName>
</protein>
<dbReference type="Proteomes" id="UP000019184">
    <property type="component" value="Unassembled WGS sequence"/>
</dbReference>
<dbReference type="OrthoDB" id="6139076at2"/>
<sequence length="87" mass="10185">MTRRAVRRRTFPWLSGAFSVKPTLRAGTKGPLRVEILHRRVWLWDGEEAQARPWHLIVRREIDTPTEFKYSLSNAPDDTPAPRLAFM</sequence>
<keyword evidence="2" id="KW-1185">Reference proteome</keyword>
<dbReference type="EMBL" id="CBTK010000255">
    <property type="protein sequence ID" value="CDH46253.1"/>
    <property type="molecule type" value="Genomic_DNA"/>
</dbReference>
<proteinExistence type="predicted"/>